<keyword evidence="4" id="KW-1185">Reference proteome</keyword>
<comment type="caution">
    <text evidence="3">The sequence shown here is derived from an EMBL/GenBank/DDBJ whole genome shotgun (WGS) entry which is preliminary data.</text>
</comment>
<dbReference type="InterPro" id="IPR002881">
    <property type="entry name" value="DUF58"/>
</dbReference>
<reference evidence="4" key="1">
    <citation type="journal article" date="2019" name="Int. J. Syst. Evol. Microbiol.">
        <title>The Global Catalogue of Microorganisms (GCM) 10K type strain sequencing project: providing services to taxonomists for standard genome sequencing and annotation.</title>
        <authorList>
            <consortium name="The Broad Institute Genomics Platform"/>
            <consortium name="The Broad Institute Genome Sequencing Center for Infectious Disease"/>
            <person name="Wu L."/>
            <person name="Ma J."/>
        </authorList>
    </citation>
    <scope>NUCLEOTIDE SEQUENCE [LARGE SCALE GENOMIC DNA]</scope>
    <source>
        <strain evidence="4">CGMCC 1.10363</strain>
    </source>
</reference>
<evidence type="ECO:0000313" key="4">
    <source>
        <dbReference type="Proteomes" id="UP001595900"/>
    </source>
</evidence>
<organism evidence="3 4">
    <name type="scientific">Gryllotalpicola reticulitermitis</name>
    <dbReference type="NCBI Taxonomy" id="1184153"/>
    <lineage>
        <taxon>Bacteria</taxon>
        <taxon>Bacillati</taxon>
        <taxon>Actinomycetota</taxon>
        <taxon>Actinomycetes</taxon>
        <taxon>Micrococcales</taxon>
        <taxon>Microbacteriaceae</taxon>
        <taxon>Gryllotalpicola</taxon>
    </lineage>
</organism>
<proteinExistence type="predicted"/>
<dbReference type="PANTHER" id="PTHR34351">
    <property type="entry name" value="SLR1927 PROTEIN-RELATED"/>
    <property type="match status" value="1"/>
</dbReference>
<name>A0ABV8Q3C4_9MICO</name>
<evidence type="ECO:0000256" key="1">
    <source>
        <dbReference type="SAM" id="Phobius"/>
    </source>
</evidence>
<accession>A0ABV8Q3C4</accession>
<evidence type="ECO:0000259" key="2">
    <source>
        <dbReference type="Pfam" id="PF01882"/>
    </source>
</evidence>
<feature type="domain" description="DUF58" evidence="2">
    <location>
        <begin position="245"/>
        <end position="354"/>
    </location>
</feature>
<keyword evidence="1" id="KW-0472">Membrane</keyword>
<protein>
    <submittedName>
        <fullName evidence="3">DUF58 domain-containing protein</fullName>
    </submittedName>
</protein>
<dbReference type="RefSeq" id="WP_390227277.1">
    <property type="nucleotide sequence ID" value="NZ_JBHSCN010000002.1"/>
</dbReference>
<feature type="transmembrane region" description="Helical" evidence="1">
    <location>
        <begin position="85"/>
        <end position="108"/>
    </location>
</feature>
<keyword evidence="1" id="KW-0812">Transmembrane</keyword>
<gene>
    <name evidence="3" type="ORF">ACFOYW_03600</name>
</gene>
<sequence>MTVDSTGSATGTATATGTTHIVSGRWTTRTRAAVWAVRSWREVQAAADKARERLSAAVTPAGWLLIVCAVVLLPLGFVLGWMELVVAGLVALVVLAIAIPFLVGTLTYEVGFTLPVERVVAGSVVTGTLTITNASRRIQLPSRVDVPVGRGLTDVWIPLLRPGHTHGEDIIVPAHRRGIIDVGPVTTVRTDPLGTLKREAAWADVHRLFVHPKTVTVPSTSSGFVRDLEGTPSGDVVTDDISFHQIREYQPGDGRRHVHWKSTAKTGRLMVRQFEETRRARLAIVLGMHEDEFASDDEYELAVSVVGSLGVRAIRDGRQVAVIASDEILDVAKRSVRAIRSLAVTTPTAVLDDLSTVERSALTMPFEEVCALSSRAMSDLSIVFVVCGSSVDRTRLRELPLRFESVVQVVAIVVDPTARPAFRRLGDIGVLTIPVLDDLRRMLLRATA</sequence>
<dbReference type="Proteomes" id="UP001595900">
    <property type="component" value="Unassembled WGS sequence"/>
</dbReference>
<feature type="transmembrane region" description="Helical" evidence="1">
    <location>
        <begin position="61"/>
        <end position="79"/>
    </location>
</feature>
<dbReference type="Pfam" id="PF01882">
    <property type="entry name" value="DUF58"/>
    <property type="match status" value="1"/>
</dbReference>
<dbReference type="EMBL" id="JBHSCN010000002">
    <property type="protein sequence ID" value="MFC4242447.1"/>
    <property type="molecule type" value="Genomic_DNA"/>
</dbReference>
<keyword evidence="1" id="KW-1133">Transmembrane helix</keyword>
<evidence type="ECO:0000313" key="3">
    <source>
        <dbReference type="EMBL" id="MFC4242447.1"/>
    </source>
</evidence>